<feature type="compositionally biased region" description="Low complexity" evidence="1">
    <location>
        <begin position="42"/>
        <end position="51"/>
    </location>
</feature>
<evidence type="ECO:0000256" key="2">
    <source>
        <dbReference type="SAM" id="SignalP"/>
    </source>
</evidence>
<organism evidence="3 4">
    <name type="scientific">Acipenser ruthenus</name>
    <name type="common">Sterlet sturgeon</name>
    <dbReference type="NCBI Taxonomy" id="7906"/>
    <lineage>
        <taxon>Eukaryota</taxon>
        <taxon>Metazoa</taxon>
        <taxon>Chordata</taxon>
        <taxon>Craniata</taxon>
        <taxon>Vertebrata</taxon>
        <taxon>Euteleostomi</taxon>
        <taxon>Actinopterygii</taxon>
        <taxon>Chondrostei</taxon>
        <taxon>Acipenseriformes</taxon>
        <taxon>Acipenseridae</taxon>
        <taxon>Acipenser</taxon>
    </lineage>
</organism>
<proteinExistence type="predicted"/>
<feature type="chain" id="PRO_5019348663" evidence="2">
    <location>
        <begin position="23"/>
        <end position="112"/>
    </location>
</feature>
<dbReference type="EMBL" id="SCEB01013784">
    <property type="protein sequence ID" value="RXM90744.1"/>
    <property type="molecule type" value="Genomic_DNA"/>
</dbReference>
<feature type="region of interest" description="Disordered" evidence="1">
    <location>
        <begin position="24"/>
        <end position="51"/>
    </location>
</feature>
<evidence type="ECO:0000256" key="1">
    <source>
        <dbReference type="SAM" id="MobiDB-lite"/>
    </source>
</evidence>
<keyword evidence="2" id="KW-0732">Signal</keyword>
<dbReference type="AlphaFoldDB" id="A0A444URD6"/>
<protein>
    <submittedName>
        <fullName evidence="3">Uncharacterized protein</fullName>
    </submittedName>
</protein>
<feature type="region of interest" description="Disordered" evidence="1">
    <location>
        <begin position="80"/>
        <end position="112"/>
    </location>
</feature>
<evidence type="ECO:0000313" key="4">
    <source>
        <dbReference type="Proteomes" id="UP000289886"/>
    </source>
</evidence>
<dbReference type="Gene3D" id="1.20.5.320">
    <property type="entry name" value="6-Phosphogluconate Dehydrogenase, domain 3"/>
    <property type="match status" value="1"/>
</dbReference>
<comment type="caution">
    <text evidence="3">The sequence shown here is derived from an EMBL/GenBank/DDBJ whole genome shotgun (WGS) entry which is preliminary data.</text>
</comment>
<name>A0A444URD6_ACIRT</name>
<dbReference type="Proteomes" id="UP000289886">
    <property type="component" value="Unassembled WGS sequence"/>
</dbReference>
<accession>A0A444URD6</accession>
<keyword evidence="4" id="KW-1185">Reference proteome</keyword>
<feature type="signal peptide" evidence="2">
    <location>
        <begin position="1"/>
        <end position="22"/>
    </location>
</feature>
<sequence length="112" mass="11785">MASSFGILKLAVLLQVVCLSLGQVRGPPGEQGPQGPPGPSGTPGSDGIDVSISSSQFTQESGKCFSLLDKEGHCPSRLLSSSQLQLHPATSRGSSMRKHTQTKRALFEVHRS</sequence>
<gene>
    <name evidence="3" type="ORF">EOD39_21891</name>
</gene>
<reference evidence="3 4" key="1">
    <citation type="submission" date="2019-01" db="EMBL/GenBank/DDBJ databases">
        <title>Draft Genome and Complete Hox-Cluster Characterization of the Sterlet Sturgeon (Acipenser ruthenus).</title>
        <authorList>
            <person name="Wei Q."/>
        </authorList>
    </citation>
    <scope>NUCLEOTIDE SEQUENCE [LARGE SCALE GENOMIC DNA]</scope>
    <source>
        <strain evidence="3">WHYD16114868_AA</strain>
        <tissue evidence="3">Blood</tissue>
    </source>
</reference>
<evidence type="ECO:0000313" key="3">
    <source>
        <dbReference type="EMBL" id="RXM90744.1"/>
    </source>
</evidence>